<evidence type="ECO:0000313" key="3">
    <source>
        <dbReference type="Proteomes" id="UP000070224"/>
    </source>
</evidence>
<dbReference type="Proteomes" id="UP000070224">
    <property type="component" value="Unassembled WGS sequence"/>
</dbReference>
<dbReference type="EMBL" id="LSDK01000005">
    <property type="protein sequence ID" value="KXB78935.1"/>
    <property type="molecule type" value="Genomic_DNA"/>
</dbReference>
<evidence type="ECO:0008006" key="4">
    <source>
        <dbReference type="Google" id="ProtNLM"/>
    </source>
</evidence>
<comment type="caution">
    <text evidence="2">The sequence shown here is derived from an EMBL/GenBank/DDBJ whole genome shotgun (WGS) entry which is preliminary data.</text>
</comment>
<reference evidence="3" key="1">
    <citation type="submission" date="2016-01" db="EMBL/GenBank/DDBJ databases">
        <authorList>
            <person name="Mitreva M."/>
            <person name="Pepin K.H."/>
            <person name="Mihindukulasuriya K.A."/>
            <person name="Fulton R."/>
            <person name="Fronick C."/>
            <person name="O'Laughlin M."/>
            <person name="Miner T."/>
            <person name="Herter B."/>
            <person name="Rosa B.A."/>
            <person name="Cordes M."/>
            <person name="Tomlinson C."/>
            <person name="Wollam A."/>
            <person name="Palsikar V.B."/>
            <person name="Mardis E.R."/>
            <person name="Wilson R.K."/>
        </authorList>
    </citation>
    <scope>NUCLEOTIDE SEQUENCE [LARGE SCALE GENOMIC DNA]</scope>
    <source>
        <strain evidence="3">KA00683</strain>
    </source>
</reference>
<dbReference type="RefSeq" id="WP_060934720.1">
    <property type="nucleotide sequence ID" value="NZ_KQ960409.1"/>
</dbReference>
<feature type="signal peptide" evidence="1">
    <location>
        <begin position="1"/>
        <end position="21"/>
    </location>
</feature>
<keyword evidence="3" id="KW-1185">Reference proteome</keyword>
<accession>A0A134BG58</accession>
<gene>
    <name evidence="2" type="ORF">HMPREF3185_00063</name>
</gene>
<name>A0A134BG58_9PORP</name>
<evidence type="ECO:0000256" key="1">
    <source>
        <dbReference type="SAM" id="SignalP"/>
    </source>
</evidence>
<sequence length="148" mass="15946">MKLKHIFLFLGAVLLGLTACSKDTPNTPDLSKTLAGTEWECTVREPDAGNKTVVTTIVLKFVDGTKFTSQSTQQTIKNGAVVETEVDDPEQGTYTYQGGVATLLFNTRDGEDNATKLALSLTMDSSKQQLTGKAPNEAGTILTFARKK</sequence>
<protein>
    <recommendedName>
        <fullName evidence="4">Lipocalin-like domain-containing protein</fullName>
    </recommendedName>
</protein>
<proteinExistence type="predicted"/>
<dbReference type="PATRIC" id="fig|322095.3.peg.63"/>
<feature type="chain" id="PRO_5007462480" description="Lipocalin-like domain-containing protein" evidence="1">
    <location>
        <begin position="22"/>
        <end position="148"/>
    </location>
</feature>
<evidence type="ECO:0000313" key="2">
    <source>
        <dbReference type="EMBL" id="KXB78935.1"/>
    </source>
</evidence>
<dbReference type="PROSITE" id="PS51257">
    <property type="entry name" value="PROKAR_LIPOPROTEIN"/>
    <property type="match status" value="1"/>
</dbReference>
<organism evidence="2 3">
    <name type="scientific">Porphyromonas somerae</name>
    <dbReference type="NCBI Taxonomy" id="322095"/>
    <lineage>
        <taxon>Bacteria</taxon>
        <taxon>Pseudomonadati</taxon>
        <taxon>Bacteroidota</taxon>
        <taxon>Bacteroidia</taxon>
        <taxon>Bacteroidales</taxon>
        <taxon>Porphyromonadaceae</taxon>
        <taxon>Porphyromonas</taxon>
    </lineage>
</organism>
<keyword evidence="1" id="KW-0732">Signal</keyword>
<dbReference type="AlphaFoldDB" id="A0A134BG58"/>